<dbReference type="Pfam" id="PF00535">
    <property type="entry name" value="Glycos_transf_2"/>
    <property type="match status" value="1"/>
</dbReference>
<keyword evidence="6" id="KW-1185">Reference proteome</keyword>
<evidence type="ECO:0000256" key="3">
    <source>
        <dbReference type="ARBA" id="ARBA00022679"/>
    </source>
</evidence>
<evidence type="ECO:0000259" key="4">
    <source>
        <dbReference type="Pfam" id="PF00535"/>
    </source>
</evidence>
<evidence type="ECO:0000256" key="1">
    <source>
        <dbReference type="ARBA" id="ARBA00006739"/>
    </source>
</evidence>
<keyword evidence="2" id="KW-0328">Glycosyltransferase</keyword>
<dbReference type="EMBL" id="FOVF01000002">
    <property type="protein sequence ID" value="SFN01725.1"/>
    <property type="molecule type" value="Genomic_DNA"/>
</dbReference>
<dbReference type="Gene3D" id="3.90.550.10">
    <property type="entry name" value="Spore Coat Polysaccharide Biosynthesis Protein SpsA, Chain A"/>
    <property type="match status" value="1"/>
</dbReference>
<dbReference type="InterPro" id="IPR001173">
    <property type="entry name" value="Glyco_trans_2-like"/>
</dbReference>
<dbReference type="SUPFAM" id="SSF53448">
    <property type="entry name" value="Nucleotide-diphospho-sugar transferases"/>
    <property type="match status" value="1"/>
</dbReference>
<comment type="similarity">
    <text evidence="1">Belongs to the glycosyltransferase 2 family.</text>
</comment>
<dbReference type="PANTHER" id="PTHR43179">
    <property type="entry name" value="RHAMNOSYLTRANSFERASE WBBL"/>
    <property type="match status" value="1"/>
</dbReference>
<name>A0A1I4VKZ8_9GAMM</name>
<accession>A0A1I4VKZ8</accession>
<dbReference type="AlphaFoldDB" id="A0A1I4VKZ8"/>
<proteinExistence type="inferred from homology"/>
<protein>
    <submittedName>
        <fullName evidence="5">Glycosyltransferase, GT2 family</fullName>
    </submittedName>
</protein>
<evidence type="ECO:0000313" key="6">
    <source>
        <dbReference type="Proteomes" id="UP000198575"/>
    </source>
</evidence>
<dbReference type="STRING" id="578942.SAMN05216289_102186"/>
<gene>
    <name evidence="5" type="ORF">SAMN05216289_102186</name>
</gene>
<feature type="domain" description="Glycosyltransferase 2-like" evidence="4">
    <location>
        <begin position="123"/>
        <end position="293"/>
    </location>
</feature>
<organism evidence="5 6">
    <name type="scientific">Dokdonella immobilis</name>
    <dbReference type="NCBI Taxonomy" id="578942"/>
    <lineage>
        <taxon>Bacteria</taxon>
        <taxon>Pseudomonadati</taxon>
        <taxon>Pseudomonadota</taxon>
        <taxon>Gammaproteobacteria</taxon>
        <taxon>Lysobacterales</taxon>
        <taxon>Rhodanobacteraceae</taxon>
        <taxon>Dokdonella</taxon>
    </lineage>
</organism>
<reference evidence="5 6" key="1">
    <citation type="submission" date="2016-10" db="EMBL/GenBank/DDBJ databases">
        <authorList>
            <person name="de Groot N.N."/>
        </authorList>
    </citation>
    <scope>NUCLEOTIDE SEQUENCE [LARGE SCALE GENOMIC DNA]</scope>
    <source>
        <strain evidence="5 6">CGMCC 1.7659</strain>
    </source>
</reference>
<sequence>MPMSPNRQPSALTWDGQTLCLTPAGVGPCAVTIDGSRFCEIEASADGVAQLRLPFSPSGNRVLDVRVEQDRVEAAIEPVVASIEIGVPGLQPALHLPPMLGALASAERPVPVELEPMQREVAVIVPVYNAAEGVARCLDSVLAHTTGPCRLIVIDDASTDPGISPLLERYRGIAGVDILANERNLGFTATVNRGIRHAGAADVVLLNADTEVAAHWLTGLRRAACCAADVATATAVSDNAGAFSVPELERENPIPPPWTFEQTARALWQSAGHAYPQLPTGNGFCMYVRREVLDAVGLFDVEAFPEGYGEENDFCQRASARGYRHLVAGNVFVAHARSQSFGIERRERLGRAGMQVLRERWPNYETEVGAMLFSFERRVLDWRVRRIHALAPLLQPLPRVLHLLAGQNPPPLPGYDSWMITMHNQEWVLHGARAELVESAPAGPLASRHVSEWLQRYGFEWVAFGERIEAGAMKLLGAQARRLGVPVLDLAAGPQPGPGVAAAGINPLRSFKGERP</sequence>
<dbReference type="GO" id="GO:0016757">
    <property type="term" value="F:glycosyltransferase activity"/>
    <property type="evidence" value="ECO:0007669"/>
    <property type="project" value="UniProtKB-KW"/>
</dbReference>
<evidence type="ECO:0000256" key="2">
    <source>
        <dbReference type="ARBA" id="ARBA00022676"/>
    </source>
</evidence>
<dbReference type="InterPro" id="IPR029044">
    <property type="entry name" value="Nucleotide-diphossugar_trans"/>
</dbReference>
<evidence type="ECO:0000313" key="5">
    <source>
        <dbReference type="EMBL" id="SFN01725.1"/>
    </source>
</evidence>
<keyword evidence="3 5" id="KW-0808">Transferase</keyword>
<dbReference type="PANTHER" id="PTHR43179:SF12">
    <property type="entry name" value="GALACTOFURANOSYLTRANSFERASE GLFT2"/>
    <property type="match status" value="1"/>
</dbReference>
<dbReference type="Proteomes" id="UP000198575">
    <property type="component" value="Unassembled WGS sequence"/>
</dbReference>